<dbReference type="PROSITE" id="PS50280">
    <property type="entry name" value="SET"/>
    <property type="match status" value="1"/>
</dbReference>
<keyword evidence="3" id="KW-1185">Reference proteome</keyword>
<dbReference type="Proteomes" id="UP000237271">
    <property type="component" value="Unassembled WGS sequence"/>
</dbReference>
<gene>
    <name evidence="2" type="ORF">PHPALM_30240</name>
</gene>
<sequence length="177" mass="19936">MSTGIVARIYVPTQPAISSVRGTIVDTVVVVQLECTKLTIWIFSNPTQHRNTIQVGTTIAPYTGVLTDFDNDRSDTRHEYVIELQTKGRGNKKRFIDAEEWGTVARFVNHSCGTNTRFMEKPHNREVPIIVTSLKAITTGEEITADHAKTWFTHACKTQSCRQKLSETAPNRQETTE</sequence>
<dbReference type="Gene3D" id="2.170.270.10">
    <property type="entry name" value="SET domain"/>
    <property type="match status" value="1"/>
</dbReference>
<dbReference type="SMART" id="SM00317">
    <property type="entry name" value="SET"/>
    <property type="match status" value="1"/>
</dbReference>
<dbReference type="CDD" id="cd08161">
    <property type="entry name" value="SET"/>
    <property type="match status" value="1"/>
</dbReference>
<protein>
    <recommendedName>
        <fullName evidence="1">SET domain-containing protein</fullName>
    </recommendedName>
</protein>
<dbReference type="Pfam" id="PF00856">
    <property type="entry name" value="SET"/>
    <property type="match status" value="1"/>
</dbReference>
<feature type="domain" description="SET" evidence="1">
    <location>
        <begin position="51"/>
        <end position="148"/>
    </location>
</feature>
<organism evidence="2 3">
    <name type="scientific">Phytophthora palmivora</name>
    <dbReference type="NCBI Taxonomy" id="4796"/>
    <lineage>
        <taxon>Eukaryota</taxon>
        <taxon>Sar</taxon>
        <taxon>Stramenopiles</taxon>
        <taxon>Oomycota</taxon>
        <taxon>Peronosporomycetes</taxon>
        <taxon>Peronosporales</taxon>
        <taxon>Peronosporaceae</taxon>
        <taxon>Phytophthora</taxon>
    </lineage>
</organism>
<evidence type="ECO:0000313" key="3">
    <source>
        <dbReference type="Proteomes" id="UP000237271"/>
    </source>
</evidence>
<proteinExistence type="predicted"/>
<dbReference type="InterPro" id="IPR001214">
    <property type="entry name" value="SET_dom"/>
</dbReference>
<evidence type="ECO:0000259" key="1">
    <source>
        <dbReference type="PROSITE" id="PS50280"/>
    </source>
</evidence>
<reference evidence="2 3" key="1">
    <citation type="journal article" date="2017" name="Genome Biol. Evol.">
        <title>Phytophthora megakarya and P. palmivora, closely related causal agents of cacao black pod rot, underwent increases in genome sizes and gene numbers by different mechanisms.</title>
        <authorList>
            <person name="Ali S.S."/>
            <person name="Shao J."/>
            <person name="Lary D.J."/>
            <person name="Kronmiller B."/>
            <person name="Shen D."/>
            <person name="Strem M.D."/>
            <person name="Amoako-Attah I."/>
            <person name="Akrofi A.Y."/>
            <person name="Begoude B.A."/>
            <person name="Ten Hoopen G.M."/>
            <person name="Coulibaly K."/>
            <person name="Kebe B.I."/>
            <person name="Melnick R.L."/>
            <person name="Guiltinan M.J."/>
            <person name="Tyler B.M."/>
            <person name="Meinhardt L.W."/>
            <person name="Bailey B.A."/>
        </authorList>
    </citation>
    <scope>NUCLEOTIDE SEQUENCE [LARGE SCALE GENOMIC DNA]</scope>
    <source>
        <strain evidence="3">sbr112.9</strain>
    </source>
</reference>
<dbReference type="SUPFAM" id="SSF82199">
    <property type="entry name" value="SET domain"/>
    <property type="match status" value="1"/>
</dbReference>
<accession>A0A2P4X5L9</accession>
<name>A0A2P4X5L9_9STRA</name>
<dbReference type="EMBL" id="NCKW01016699">
    <property type="protein sequence ID" value="POM60847.1"/>
    <property type="molecule type" value="Genomic_DNA"/>
</dbReference>
<comment type="caution">
    <text evidence="2">The sequence shown here is derived from an EMBL/GenBank/DDBJ whole genome shotgun (WGS) entry which is preliminary data.</text>
</comment>
<dbReference type="InterPro" id="IPR046341">
    <property type="entry name" value="SET_dom_sf"/>
</dbReference>
<dbReference type="OrthoDB" id="122383at2759"/>
<dbReference type="AlphaFoldDB" id="A0A2P4X5L9"/>
<evidence type="ECO:0000313" key="2">
    <source>
        <dbReference type="EMBL" id="POM60847.1"/>
    </source>
</evidence>